<dbReference type="Proteomes" id="UP000198744">
    <property type="component" value="Unassembled WGS sequence"/>
</dbReference>
<name>A0A1H8AGX4_9BACT</name>
<protein>
    <submittedName>
        <fullName evidence="2">Uncharacterized protein</fullName>
    </submittedName>
</protein>
<reference evidence="2 3" key="1">
    <citation type="submission" date="2016-10" db="EMBL/GenBank/DDBJ databases">
        <authorList>
            <person name="de Groot N.N."/>
        </authorList>
    </citation>
    <scope>NUCLEOTIDE SEQUENCE [LARGE SCALE GENOMIC DNA]</scope>
    <source>
        <strain evidence="2 3">DSM 8423</strain>
    </source>
</reference>
<dbReference type="EMBL" id="FOBS01000036">
    <property type="protein sequence ID" value="SEM70062.1"/>
    <property type="molecule type" value="Genomic_DNA"/>
</dbReference>
<dbReference type="RefSeq" id="WP_139198425.1">
    <property type="nucleotide sequence ID" value="NZ_FOBS01000036.1"/>
</dbReference>
<evidence type="ECO:0000313" key="2">
    <source>
        <dbReference type="EMBL" id="SEM70062.1"/>
    </source>
</evidence>
<organism evidence="2 3">
    <name type="scientific">Syntrophus gentianae</name>
    <dbReference type="NCBI Taxonomy" id="43775"/>
    <lineage>
        <taxon>Bacteria</taxon>
        <taxon>Pseudomonadati</taxon>
        <taxon>Thermodesulfobacteriota</taxon>
        <taxon>Syntrophia</taxon>
        <taxon>Syntrophales</taxon>
        <taxon>Syntrophaceae</taxon>
        <taxon>Syntrophus</taxon>
    </lineage>
</organism>
<feature type="region of interest" description="Disordered" evidence="1">
    <location>
        <begin position="13"/>
        <end position="33"/>
    </location>
</feature>
<feature type="region of interest" description="Disordered" evidence="1">
    <location>
        <begin position="50"/>
        <end position="72"/>
    </location>
</feature>
<sequence>MFVGFCLMSQEYDKEKSPDKEQQKELFNSQNQQDQADILSDYEFFLSERDVSKEKETGENQEGELMDFFLSK</sequence>
<gene>
    <name evidence="2" type="ORF">SAMN04489760_1364</name>
</gene>
<evidence type="ECO:0000313" key="3">
    <source>
        <dbReference type="Proteomes" id="UP000198744"/>
    </source>
</evidence>
<dbReference type="AlphaFoldDB" id="A0A1H8AGX4"/>
<accession>A0A1H8AGX4</accession>
<evidence type="ECO:0000256" key="1">
    <source>
        <dbReference type="SAM" id="MobiDB-lite"/>
    </source>
</evidence>
<keyword evidence="3" id="KW-1185">Reference proteome</keyword>
<feature type="compositionally biased region" description="Basic and acidic residues" evidence="1">
    <location>
        <begin position="13"/>
        <end position="24"/>
    </location>
</feature>
<proteinExistence type="predicted"/>